<dbReference type="EMBL" id="JARGEI010000029">
    <property type="protein sequence ID" value="KAJ8705952.1"/>
    <property type="molecule type" value="Genomic_DNA"/>
</dbReference>
<dbReference type="AlphaFoldDB" id="A0AAD7Y837"/>
<dbReference type="InterPro" id="IPR026832">
    <property type="entry name" value="Asteroid"/>
</dbReference>
<reference evidence="2" key="1">
    <citation type="submission" date="2023-03" db="EMBL/GenBank/DDBJ databases">
        <title>Chromosome-level genomes of two armyworms, Mythimna separata and Mythimna loreyi, provide insights into the biosynthesis and reception of sex pheromones.</title>
        <authorList>
            <person name="Zhao H."/>
        </authorList>
    </citation>
    <scope>NUCLEOTIDE SEQUENCE</scope>
    <source>
        <strain evidence="2">BeijingLab</strain>
        <tissue evidence="2">Pupa</tissue>
    </source>
</reference>
<gene>
    <name evidence="2" type="ORF">PYW07_010729</name>
</gene>
<evidence type="ECO:0000256" key="1">
    <source>
        <dbReference type="ARBA" id="ARBA00007398"/>
    </source>
</evidence>
<dbReference type="Proteomes" id="UP001231518">
    <property type="component" value="Chromosome 26"/>
</dbReference>
<proteinExistence type="inferred from homology"/>
<comment type="caution">
    <text evidence="2">The sequence shown here is derived from an EMBL/GenBank/DDBJ whole genome shotgun (WGS) entry which is preliminary data.</text>
</comment>
<sequence length="579" mass="68497">MRIIHYYKLIDKEETQPISLRNCSVVIDGQNQLYAMYERSQIPFVFGCETNKYAEHLKRMFIMYKRANVKCYLLFKGGDRDIENKIKKFRQEFFDFDSNCEYVSPIFLRDATIEVINAMGLDYAICVTDTKDDCVALALKLQCPIISFDIEYCFRSAPYVPSATMKFDERTKSIQCRQYKLRNFLQKNSLTEEKTAIFAALTDTKEFPIDFFDSVLETWGVLCSPQILKLRSLITWLSRHSEQEARDGISKKLTNNEDRSKFWFNYHKNLTNMRNEEQGYATKYLLGSKIPIVTQDPEWFEKGVVYKHVPPVYYNLYKWKVINGSWVIDEKSQDSIFLSIDIIKYAYNLLTNYKGGKFKVYQDSNRYIEMQTEDPNVCRPMYDCKESVFENGWDQVKQLKLFEHFLTENCINTDVLAKLQPDCVVLFTALVYFARRKQLEGEDVKREVYAVILSYVLLSLVYNTETCSKDWKEHLKIKRVAAKYFRYDEEEAKRIFDGEVSKKLVELQFCIQHMNYLNTLCGSPYESTQYRKTYNGTLIYNMLCELRKRDVEDFVNELFQMTPSVLALVKDLFKIYQEL</sequence>
<keyword evidence="3" id="KW-1185">Reference proteome</keyword>
<dbReference type="SUPFAM" id="SSF88723">
    <property type="entry name" value="PIN domain-like"/>
    <property type="match status" value="1"/>
</dbReference>
<evidence type="ECO:0000313" key="3">
    <source>
        <dbReference type="Proteomes" id="UP001231518"/>
    </source>
</evidence>
<evidence type="ECO:0008006" key="4">
    <source>
        <dbReference type="Google" id="ProtNLM"/>
    </source>
</evidence>
<name>A0AAD7Y837_MYTSE</name>
<dbReference type="PANTHER" id="PTHR15665:SF1">
    <property type="entry name" value="PROTEIN ASTEROID HOMOLOG 1"/>
    <property type="match status" value="1"/>
</dbReference>
<comment type="similarity">
    <text evidence="1">Belongs to the asteroid family.</text>
</comment>
<accession>A0AAD7Y837</accession>
<evidence type="ECO:0000313" key="2">
    <source>
        <dbReference type="EMBL" id="KAJ8705952.1"/>
    </source>
</evidence>
<organism evidence="2 3">
    <name type="scientific">Mythimna separata</name>
    <name type="common">Oriental armyworm</name>
    <name type="synonym">Pseudaletia separata</name>
    <dbReference type="NCBI Taxonomy" id="271217"/>
    <lineage>
        <taxon>Eukaryota</taxon>
        <taxon>Metazoa</taxon>
        <taxon>Ecdysozoa</taxon>
        <taxon>Arthropoda</taxon>
        <taxon>Hexapoda</taxon>
        <taxon>Insecta</taxon>
        <taxon>Pterygota</taxon>
        <taxon>Neoptera</taxon>
        <taxon>Endopterygota</taxon>
        <taxon>Lepidoptera</taxon>
        <taxon>Glossata</taxon>
        <taxon>Ditrysia</taxon>
        <taxon>Noctuoidea</taxon>
        <taxon>Noctuidae</taxon>
        <taxon>Noctuinae</taxon>
        <taxon>Hadenini</taxon>
        <taxon>Mythimna</taxon>
    </lineage>
</organism>
<dbReference type="InterPro" id="IPR029060">
    <property type="entry name" value="PIN-like_dom_sf"/>
</dbReference>
<protein>
    <recommendedName>
        <fullName evidence="4">Asteroid domain-containing protein</fullName>
    </recommendedName>
</protein>
<dbReference type="PANTHER" id="PTHR15665">
    <property type="entry name" value="ASTEROID PROTEIN"/>
    <property type="match status" value="1"/>
</dbReference>